<dbReference type="Proteomes" id="UP000001072">
    <property type="component" value="Unassembled WGS sequence"/>
</dbReference>
<dbReference type="GO" id="GO:0016491">
    <property type="term" value="F:oxidoreductase activity"/>
    <property type="evidence" value="ECO:0007669"/>
    <property type="project" value="InterPro"/>
</dbReference>
<dbReference type="PANTHER" id="PTHR34598:SF3">
    <property type="entry name" value="OXIDOREDUCTASE AN1597"/>
    <property type="match status" value="1"/>
</dbReference>
<dbReference type="KEGG" id="mlr:MELLADRAFT_33473"/>
<dbReference type="OrthoDB" id="412788at2759"/>
<organism evidence="3">
    <name type="scientific">Melampsora larici-populina (strain 98AG31 / pathotype 3-4-7)</name>
    <name type="common">Poplar leaf rust fungus</name>
    <dbReference type="NCBI Taxonomy" id="747676"/>
    <lineage>
        <taxon>Eukaryota</taxon>
        <taxon>Fungi</taxon>
        <taxon>Dikarya</taxon>
        <taxon>Basidiomycota</taxon>
        <taxon>Pucciniomycotina</taxon>
        <taxon>Pucciniomycetes</taxon>
        <taxon>Pucciniales</taxon>
        <taxon>Melampsoraceae</taxon>
        <taxon>Melampsora</taxon>
    </lineage>
</organism>
<dbReference type="NCBIfam" id="NF041278">
    <property type="entry name" value="CmcJ_NvfI_EfuI"/>
    <property type="match status" value="1"/>
</dbReference>
<dbReference type="InterPro" id="IPR044053">
    <property type="entry name" value="AsaB-like"/>
</dbReference>
<protein>
    <submittedName>
        <fullName evidence="2">Uncharacterized protein</fullName>
    </submittedName>
</protein>
<dbReference type="GeneID" id="18927297"/>
<proteinExistence type="inferred from homology"/>
<dbReference type="EMBL" id="GL883093">
    <property type="protein sequence ID" value="EGG11157.1"/>
    <property type="molecule type" value="Genomic_DNA"/>
</dbReference>
<sequence length="121" mass="14266">MKKRKRVLILNVWRTLETVKDNPLAICDWRSLKKEDALEFRVRPTHIGNSVQAWSYGPHQRWFYLPNQEPHEVYVFMQHDSHGEGKHGINVPHTSIILDGQENDTPTRISYEFRIAALMDD</sequence>
<dbReference type="AlphaFoldDB" id="F4R9G3"/>
<dbReference type="InParanoid" id="F4R9G3"/>
<keyword evidence="3" id="KW-1185">Reference proteome</keyword>
<dbReference type="VEuPathDB" id="FungiDB:MELLADRAFT_33473"/>
<dbReference type="HOGENOM" id="CLU_042688_6_1_1"/>
<dbReference type="eggNOG" id="ENOG502T1A4">
    <property type="taxonomic scope" value="Eukaryota"/>
</dbReference>
<dbReference type="RefSeq" id="XP_007405759.1">
    <property type="nucleotide sequence ID" value="XM_007405697.1"/>
</dbReference>
<evidence type="ECO:0000313" key="2">
    <source>
        <dbReference type="EMBL" id="EGG11157.1"/>
    </source>
</evidence>
<evidence type="ECO:0000313" key="3">
    <source>
        <dbReference type="Proteomes" id="UP000001072"/>
    </source>
</evidence>
<name>F4R9G3_MELLP</name>
<accession>F4R9G3</accession>
<gene>
    <name evidence="2" type="ORF">MELLADRAFT_33473</name>
</gene>
<reference evidence="3" key="1">
    <citation type="journal article" date="2011" name="Proc. Natl. Acad. Sci. U.S.A.">
        <title>Obligate biotrophy features unraveled by the genomic analysis of rust fungi.</title>
        <authorList>
            <person name="Duplessis S."/>
            <person name="Cuomo C.A."/>
            <person name="Lin Y.-C."/>
            <person name="Aerts A."/>
            <person name="Tisserant E."/>
            <person name="Veneault-Fourrey C."/>
            <person name="Joly D.L."/>
            <person name="Hacquard S."/>
            <person name="Amselem J."/>
            <person name="Cantarel B.L."/>
            <person name="Chiu R."/>
            <person name="Coutinho P.M."/>
            <person name="Feau N."/>
            <person name="Field M."/>
            <person name="Frey P."/>
            <person name="Gelhaye E."/>
            <person name="Goldberg J."/>
            <person name="Grabherr M.G."/>
            <person name="Kodira C.D."/>
            <person name="Kohler A."/>
            <person name="Kuees U."/>
            <person name="Lindquist E.A."/>
            <person name="Lucas S.M."/>
            <person name="Mago R."/>
            <person name="Mauceli E."/>
            <person name="Morin E."/>
            <person name="Murat C."/>
            <person name="Pangilinan J.L."/>
            <person name="Park R."/>
            <person name="Pearson M."/>
            <person name="Quesneville H."/>
            <person name="Rouhier N."/>
            <person name="Sakthikumar S."/>
            <person name="Salamov A.A."/>
            <person name="Schmutz J."/>
            <person name="Selles B."/>
            <person name="Shapiro H."/>
            <person name="Tanguay P."/>
            <person name="Tuskan G.A."/>
            <person name="Henrissat B."/>
            <person name="Van de Peer Y."/>
            <person name="Rouze P."/>
            <person name="Ellis J.G."/>
            <person name="Dodds P.N."/>
            <person name="Schein J.E."/>
            <person name="Zhong S."/>
            <person name="Hamelin R.C."/>
            <person name="Grigoriev I.V."/>
            <person name="Szabo L.J."/>
            <person name="Martin F."/>
        </authorList>
    </citation>
    <scope>NUCLEOTIDE SEQUENCE [LARGE SCALE GENOMIC DNA]</scope>
    <source>
        <strain evidence="3">98AG31 / pathotype 3-4-7</strain>
    </source>
</reference>
<dbReference type="PANTHER" id="PTHR34598">
    <property type="entry name" value="BLL6449 PROTEIN"/>
    <property type="match status" value="1"/>
</dbReference>
<comment type="similarity">
    <text evidence="1">Belongs to the asaB hydroxylase/desaturase family.</text>
</comment>
<evidence type="ECO:0000256" key="1">
    <source>
        <dbReference type="ARBA" id="ARBA00023604"/>
    </source>
</evidence>